<evidence type="ECO:0000313" key="2">
    <source>
        <dbReference type="EMBL" id="MST96408.1"/>
    </source>
</evidence>
<dbReference type="RefSeq" id="WP_154417172.1">
    <property type="nucleotide sequence ID" value="NZ_VUNS01000003.1"/>
</dbReference>
<evidence type="ECO:0000313" key="3">
    <source>
        <dbReference type="Proteomes" id="UP000435649"/>
    </source>
</evidence>
<dbReference type="Gene3D" id="3.20.20.80">
    <property type="entry name" value="Glycosidases"/>
    <property type="match status" value="1"/>
</dbReference>
<dbReference type="SUPFAM" id="SSF51445">
    <property type="entry name" value="(Trans)glycosidases"/>
    <property type="match status" value="1"/>
</dbReference>
<dbReference type="EMBL" id="VUNS01000003">
    <property type="protein sequence ID" value="MST96408.1"/>
    <property type="molecule type" value="Genomic_DNA"/>
</dbReference>
<dbReference type="Gene3D" id="2.60.120.260">
    <property type="entry name" value="Galactose-binding domain-like"/>
    <property type="match status" value="1"/>
</dbReference>
<gene>
    <name evidence="2" type="ORF">FYJ85_05025</name>
</gene>
<keyword evidence="1" id="KW-0732">Signal</keyword>
<proteinExistence type="predicted"/>
<protein>
    <recommendedName>
        <fullName evidence="4">CBM-cenC domain-containing protein</fullName>
    </recommendedName>
</protein>
<name>A0A844G1F9_9BACT</name>
<organism evidence="2 3">
    <name type="scientific">Victivallis lenta</name>
    <dbReference type="NCBI Taxonomy" id="2606640"/>
    <lineage>
        <taxon>Bacteria</taxon>
        <taxon>Pseudomonadati</taxon>
        <taxon>Lentisphaerota</taxon>
        <taxon>Lentisphaeria</taxon>
        <taxon>Victivallales</taxon>
        <taxon>Victivallaceae</taxon>
        <taxon>Victivallis</taxon>
    </lineage>
</organism>
<reference evidence="2 3" key="1">
    <citation type="submission" date="2019-08" db="EMBL/GenBank/DDBJ databases">
        <title>In-depth cultivation of the pig gut microbiome towards novel bacterial diversity and tailored functional studies.</title>
        <authorList>
            <person name="Wylensek D."/>
            <person name="Hitch T.C.A."/>
            <person name="Clavel T."/>
        </authorList>
    </citation>
    <scope>NUCLEOTIDE SEQUENCE [LARGE SCALE GENOMIC DNA]</scope>
    <source>
        <strain evidence="2 3">BBE-744-WT-12</strain>
    </source>
</reference>
<accession>A0A844G1F9</accession>
<dbReference type="InterPro" id="IPR017853">
    <property type="entry name" value="GH"/>
</dbReference>
<feature type="chain" id="PRO_5033034353" description="CBM-cenC domain-containing protein" evidence="1">
    <location>
        <begin position="24"/>
        <end position="657"/>
    </location>
</feature>
<dbReference type="SUPFAM" id="SSF49785">
    <property type="entry name" value="Galactose-binding domain-like"/>
    <property type="match status" value="1"/>
</dbReference>
<comment type="caution">
    <text evidence="2">The sequence shown here is derived from an EMBL/GenBank/DDBJ whole genome shotgun (WGS) entry which is preliminary data.</text>
</comment>
<evidence type="ECO:0000256" key="1">
    <source>
        <dbReference type="SAM" id="SignalP"/>
    </source>
</evidence>
<dbReference type="AlphaFoldDB" id="A0A844G1F9"/>
<keyword evidence="3" id="KW-1185">Reference proteome</keyword>
<dbReference type="InterPro" id="IPR008979">
    <property type="entry name" value="Galactose-bd-like_sf"/>
</dbReference>
<evidence type="ECO:0008006" key="4">
    <source>
        <dbReference type="Google" id="ProtNLM"/>
    </source>
</evidence>
<dbReference type="Proteomes" id="UP000435649">
    <property type="component" value="Unassembled WGS sequence"/>
</dbReference>
<sequence>MLKTRIVSALCVSLLLAASGAEIDLSGYLPPAAGDRGGSLVRNAGFEQGAAGWENIDGTECSTGSYGINQTGGLHYRRPAPGGYRQVSQQIRIVPGRRYRFGAMVRTRGVTGEGAGICIEGYDDKYAGGGYVHNRTGDTDWQLLTGEFTAKPDRTDANYKITLYLRKNATGEAWFDDVFVNEIAPRLRADTSYPTHHTLNPGGDVELFTLYEGEDGDGHFQLVEVEQNGGKLGQWKFPANLRNLKFRPDKLENGSFTIICRRIDPAGKRILAEAQIPMTFSPAPALPANAATIDADRRLIVGGKPYMPLGLYTQQVTRRDLELIAASPFNCIMPYKSPVLKLEDSKLTGDDAVAEALDLCDKLGIKVLFSLKDLFNEGDDAVVTRLVERFRNHPALLSWYICDEAAVDRIPEVAARRRLVNRLDPFHPTWSVFYQWPDFHHYVPCQDVFGNDPYPINFRDDSHIEGTDASTRAAEALNMPLWSVPQIHHTGFYNFGGTKWQENPVPYFSTQRAPNEEEMNTICLLEAMRGAKGFVMYSYFDLHWGPDKLQFERRWPIVCRVAERLKKLEPYLLSAEAAPEVKTEAVKGKIYARAFRAADGSTRVLVCQVSSGEGEAKLTVGDGETGYLSENGRTVEVSPGVYRFFGKNTTFDILRKE</sequence>
<feature type="signal peptide" evidence="1">
    <location>
        <begin position="1"/>
        <end position="23"/>
    </location>
</feature>